<evidence type="ECO:0000256" key="2">
    <source>
        <dbReference type="ARBA" id="ARBA00022670"/>
    </source>
</evidence>
<evidence type="ECO:0000256" key="7">
    <source>
        <dbReference type="RuleBase" id="RU003435"/>
    </source>
</evidence>
<feature type="domain" description="Peptidase M3A/M3B catalytic" evidence="8">
    <location>
        <begin position="1"/>
        <end position="134"/>
    </location>
</feature>
<keyword evidence="5 7" id="KW-0862">Zinc</keyword>
<keyword evidence="10" id="KW-1185">Reference proteome</keyword>
<dbReference type="InterPro" id="IPR001567">
    <property type="entry name" value="Pept_M3A_M3B_dom"/>
</dbReference>
<keyword evidence="4 7" id="KW-0378">Hydrolase</keyword>
<dbReference type="Pfam" id="PF01432">
    <property type="entry name" value="Peptidase_M3"/>
    <property type="match status" value="2"/>
</dbReference>
<comment type="cofactor">
    <cofactor evidence="7">
        <name>Zn(2+)</name>
        <dbReference type="ChEBI" id="CHEBI:29105"/>
    </cofactor>
    <text evidence="7">Binds 1 zinc ion.</text>
</comment>
<comment type="similarity">
    <text evidence="1 7">Belongs to the peptidase M3 family.</text>
</comment>
<dbReference type="InterPro" id="IPR045090">
    <property type="entry name" value="Pept_M3A_M3B"/>
</dbReference>
<keyword evidence="2 7" id="KW-0645">Protease</keyword>
<protein>
    <submittedName>
        <fullName evidence="9">Metalloendopeptidase</fullName>
        <ecNumber evidence="9">3.4.24.37</ecNumber>
    </submittedName>
</protein>
<evidence type="ECO:0000256" key="5">
    <source>
        <dbReference type="ARBA" id="ARBA00022833"/>
    </source>
</evidence>
<feature type="domain" description="Peptidase M3A/M3B catalytic" evidence="8">
    <location>
        <begin position="135"/>
        <end position="220"/>
    </location>
</feature>
<evidence type="ECO:0000256" key="3">
    <source>
        <dbReference type="ARBA" id="ARBA00022723"/>
    </source>
</evidence>
<organism evidence="9 10">
    <name type="scientific">Coemansia asiatica</name>
    <dbReference type="NCBI Taxonomy" id="1052880"/>
    <lineage>
        <taxon>Eukaryota</taxon>
        <taxon>Fungi</taxon>
        <taxon>Fungi incertae sedis</taxon>
        <taxon>Zoopagomycota</taxon>
        <taxon>Kickxellomycotina</taxon>
        <taxon>Kickxellomycetes</taxon>
        <taxon>Kickxellales</taxon>
        <taxon>Kickxellaceae</taxon>
        <taxon>Coemansia</taxon>
    </lineage>
</organism>
<dbReference type="PANTHER" id="PTHR11804:SF84">
    <property type="entry name" value="SACCHAROLYSIN"/>
    <property type="match status" value="1"/>
</dbReference>
<evidence type="ECO:0000259" key="8">
    <source>
        <dbReference type="Pfam" id="PF01432"/>
    </source>
</evidence>
<name>A0A9W7XCV1_9FUNG</name>
<proteinExistence type="inferred from homology"/>
<accession>A0A9W7XCV1</accession>
<dbReference type="EC" id="3.4.24.37" evidence="9"/>
<dbReference type="Proteomes" id="UP001145021">
    <property type="component" value="Unassembled WGS sequence"/>
</dbReference>
<dbReference type="InterPro" id="IPR024077">
    <property type="entry name" value="Neurolysin/TOP_dom2"/>
</dbReference>
<dbReference type="SUPFAM" id="SSF55486">
    <property type="entry name" value="Metalloproteases ('zincins'), catalytic domain"/>
    <property type="match status" value="2"/>
</dbReference>
<dbReference type="GO" id="GO:0006518">
    <property type="term" value="P:peptide metabolic process"/>
    <property type="evidence" value="ECO:0007669"/>
    <property type="project" value="TreeGrafter"/>
</dbReference>
<dbReference type="AlphaFoldDB" id="A0A9W7XCV1"/>
<dbReference type="GO" id="GO:0005758">
    <property type="term" value="C:mitochondrial intermembrane space"/>
    <property type="evidence" value="ECO:0007669"/>
    <property type="project" value="TreeGrafter"/>
</dbReference>
<dbReference type="GO" id="GO:0046872">
    <property type="term" value="F:metal ion binding"/>
    <property type="evidence" value="ECO:0007669"/>
    <property type="project" value="UniProtKB-UniRule"/>
</dbReference>
<keyword evidence="3 7" id="KW-0479">Metal-binding</keyword>
<evidence type="ECO:0000256" key="1">
    <source>
        <dbReference type="ARBA" id="ARBA00006040"/>
    </source>
</evidence>
<evidence type="ECO:0000256" key="4">
    <source>
        <dbReference type="ARBA" id="ARBA00022801"/>
    </source>
</evidence>
<dbReference type="PANTHER" id="PTHR11804">
    <property type="entry name" value="PROTEASE M3 THIMET OLIGOPEPTIDASE-RELATED"/>
    <property type="match status" value="1"/>
</dbReference>
<dbReference type="GO" id="GO:0006508">
    <property type="term" value="P:proteolysis"/>
    <property type="evidence" value="ECO:0007669"/>
    <property type="project" value="UniProtKB-KW"/>
</dbReference>
<reference evidence="9" key="1">
    <citation type="submission" date="2022-07" db="EMBL/GenBank/DDBJ databases">
        <title>Phylogenomic reconstructions and comparative analyses of Kickxellomycotina fungi.</title>
        <authorList>
            <person name="Reynolds N.K."/>
            <person name="Stajich J.E."/>
            <person name="Barry K."/>
            <person name="Grigoriev I.V."/>
            <person name="Crous P."/>
            <person name="Smith M.E."/>
        </authorList>
    </citation>
    <scope>NUCLEOTIDE SEQUENCE</scope>
    <source>
        <strain evidence="9">NBRC 105413</strain>
    </source>
</reference>
<sequence length="226" mass="26287">MAKTPENVMEFENGLLAKLTVLAKQEIKEFEKLKKIDKEAANEEYNGLFAWDWSYYETKIKEKNYNVNQEIIKQYFSVDKVVPGILSIYENMLSLHFVKVENPPVWHPDVEMYEAWEADKSKFVGHFYLDLGSDKTWRVATFGHIMGGYDAGYYGYLWSKVFSQDMFEARFKKEGLFNKQTGMDYRREILAPGGSRDASISLEKFLGRKPQNTAFMRAIGLACDEE</sequence>
<evidence type="ECO:0000256" key="6">
    <source>
        <dbReference type="ARBA" id="ARBA00023049"/>
    </source>
</evidence>
<keyword evidence="6 7" id="KW-0482">Metalloprotease</keyword>
<evidence type="ECO:0000313" key="10">
    <source>
        <dbReference type="Proteomes" id="UP001145021"/>
    </source>
</evidence>
<gene>
    <name evidence="9" type="primary">PRD1_5</name>
    <name evidence="9" type="ORF">LPJ64_006253</name>
</gene>
<dbReference type="EMBL" id="JANBOH010000602">
    <property type="protein sequence ID" value="KAJ1641834.1"/>
    <property type="molecule type" value="Genomic_DNA"/>
</dbReference>
<dbReference type="Gene3D" id="1.10.1370.10">
    <property type="entry name" value="Neurolysin, domain 3"/>
    <property type="match status" value="1"/>
</dbReference>
<evidence type="ECO:0000313" key="9">
    <source>
        <dbReference type="EMBL" id="KAJ1641834.1"/>
    </source>
</evidence>
<dbReference type="GO" id="GO:0004222">
    <property type="term" value="F:metalloendopeptidase activity"/>
    <property type="evidence" value="ECO:0007669"/>
    <property type="project" value="UniProtKB-EC"/>
</dbReference>
<comment type="caution">
    <text evidence="9">The sequence shown here is derived from an EMBL/GenBank/DDBJ whole genome shotgun (WGS) entry which is preliminary data.</text>
</comment>